<accession>A0A939IJB6</accession>
<evidence type="ECO:0000256" key="1">
    <source>
        <dbReference type="ARBA" id="ARBA00001957"/>
    </source>
</evidence>
<dbReference type="InterPro" id="IPR020806">
    <property type="entry name" value="PKS_PP-bd"/>
</dbReference>
<evidence type="ECO:0000313" key="8">
    <source>
        <dbReference type="Proteomes" id="UP000664545"/>
    </source>
</evidence>
<proteinExistence type="predicted"/>
<evidence type="ECO:0000256" key="4">
    <source>
        <dbReference type="ARBA" id="ARBA00022679"/>
    </source>
</evidence>
<dbReference type="Pfam" id="PF00109">
    <property type="entry name" value="ketoacyl-synt"/>
    <property type="match status" value="1"/>
</dbReference>
<dbReference type="InterPro" id="IPR006162">
    <property type="entry name" value="Ppantetheine_attach_site"/>
</dbReference>
<dbReference type="GO" id="GO:0071770">
    <property type="term" value="P:DIM/DIP cell wall layer assembly"/>
    <property type="evidence" value="ECO:0007669"/>
    <property type="project" value="TreeGrafter"/>
</dbReference>
<comment type="caution">
    <text evidence="7">The sequence shown here is derived from an EMBL/GenBank/DDBJ whole genome shotgun (WGS) entry which is preliminary data.</text>
</comment>
<dbReference type="Pfam" id="PF02801">
    <property type="entry name" value="Ketoacyl-synt_C"/>
    <property type="match status" value="1"/>
</dbReference>
<dbReference type="InterPro" id="IPR016039">
    <property type="entry name" value="Thiolase-like"/>
</dbReference>
<dbReference type="InterPro" id="IPR009081">
    <property type="entry name" value="PP-bd_ACP"/>
</dbReference>
<sequence length="1244" mass="140966">MRDWEDIAVIGMAGVFPEADDIETYCNNLRRKKDSIRSAPKSRLKLLGLDENEDYLECGYVEGIDLFDYEFFGFSKGEAVLMDPQKRMAMMLACQAFEHAGYSLDKIKGTRTAVILSAGNSGYQEYLSEENASVAQMGNNPGMIAGNIAYLLDLRAKAYMIDATCASSLLAVYQACGELIQDEADMALAGGVSLIVRPKAKREMDHGATGVVSKDMRSKAFDEEANGTGIGEGAGFVVLKKLRHAIKDKDGIYAVIKGGAVNHSGARSNSMAAPSPAGQKEVVETAWDRLLKSGQFPEMIEAHGTGTKIGDPIEIEGLTNVFGIKKAAPVYITAAKTNIGHLGMAAGAASFIKTVLSVYHHEMYPLVHFKKGNTLIDWNRTPITPLAEMRQFQEPVPRAGVTALGLSGTNVHILLEGWNKPEERNTDQKHIFTLSARKEPLLKEYAADMAAFLKENPAVKEEAIAQTLTLGRVHYPYRVSVVYRDKEELAEQLKKVVVKHVPAAPKLYVVCSGLRDGEHALWKKWNIVRKIGHEEGTAEEQYAYFYDRLKRFTDELGIQMDGIIGGQGGNIAARVWSAKENLQEISREFAKLEALPLDKPSVHQYLEQLDKPDIVYVVLEAEGELFDMVSRKVDPDRMVMASDEEEFLSALYLKGVNFHWEKYYKQLVSKVPLPATPFERISCWPQIKSKANHTVLHDREAAAEAITELSLEDSLKKIWSRCLGLKEIHPEEDFFELGGNSIVGIKLVQSINSLYGDVFEMDDLYSYSTIAEMAEHIVSERQKKGLQTADKYTLTPLTPRAYYELSDAQERMWLMNSIAEDKTEYNMPSTMIIKGSLDIEKFKTAFQRIADTHEAFRTTFHSINGKPVQKIHDHIDLNVAVLELSETEAATYKRTFIQEFDLEKAPLIRISIIKIHSKLYWVLMDMHHIISDGTSMGIISGDFWKVYMGGHLETNTVDYKDFAYWQRNYAKTEIKKKQDLYWKNEFEGFIQKDAMLPKDFSRPAKRDNDGELLQFRIEASQISGLRNLTKKCKVTLNTILLSFYYITLLKSSYTDEFVVGVPVTGRRNAQMEHIVGMFVNMLPIRMNVTGDKSYQAFLEELQGKLIGAYHNQDTQFNELVDILNIKRQANQNPIFDSVFVLQELQMPAETLEDTEFQYINEDKTAKFDMVFSGYHDKDDIVFSIRYWKKLFKQETIHRMIKLYLSILRDVLENDQKKISELGMDYCDTEKQQTDAVLSGFQFFF</sequence>
<dbReference type="Gene3D" id="3.30.559.10">
    <property type="entry name" value="Chloramphenicol acetyltransferase-like domain"/>
    <property type="match status" value="1"/>
</dbReference>
<dbReference type="InterPro" id="IPR014031">
    <property type="entry name" value="Ketoacyl_synth_C"/>
</dbReference>
<dbReference type="SUPFAM" id="SSF47336">
    <property type="entry name" value="ACP-like"/>
    <property type="match status" value="1"/>
</dbReference>
<dbReference type="Gene3D" id="1.10.1200.10">
    <property type="entry name" value="ACP-like"/>
    <property type="match status" value="1"/>
</dbReference>
<dbReference type="AlphaFoldDB" id="A0A939IJB6"/>
<evidence type="ECO:0000256" key="2">
    <source>
        <dbReference type="ARBA" id="ARBA00022450"/>
    </source>
</evidence>
<dbReference type="Gene3D" id="1.10.1240.100">
    <property type="match status" value="1"/>
</dbReference>
<dbReference type="GO" id="GO:0005886">
    <property type="term" value="C:plasma membrane"/>
    <property type="evidence" value="ECO:0007669"/>
    <property type="project" value="TreeGrafter"/>
</dbReference>
<dbReference type="InterPro" id="IPR020841">
    <property type="entry name" value="PKS_Beta-ketoAc_synthase_dom"/>
</dbReference>
<dbReference type="Pfam" id="PF22621">
    <property type="entry name" value="CurL-like_PKS_C"/>
    <property type="match status" value="1"/>
</dbReference>
<dbReference type="Pfam" id="PF00668">
    <property type="entry name" value="Condensation"/>
    <property type="match status" value="1"/>
</dbReference>
<evidence type="ECO:0000313" key="7">
    <source>
        <dbReference type="EMBL" id="MBN7773936.1"/>
    </source>
</evidence>
<dbReference type="InterPro" id="IPR023213">
    <property type="entry name" value="CAT-like_dom_sf"/>
</dbReference>
<dbReference type="SUPFAM" id="SSF53901">
    <property type="entry name" value="Thiolase-like"/>
    <property type="match status" value="1"/>
</dbReference>
<dbReference type="PROSITE" id="PS00012">
    <property type="entry name" value="PHOSPHOPANTETHEINE"/>
    <property type="match status" value="1"/>
</dbReference>
<protein>
    <recommendedName>
        <fullName evidence="9">Carrier domain-containing protein</fullName>
    </recommendedName>
</protein>
<comment type="cofactor">
    <cofactor evidence="1">
        <name>pantetheine 4'-phosphate</name>
        <dbReference type="ChEBI" id="CHEBI:47942"/>
    </cofactor>
</comment>
<dbReference type="CDD" id="cd19531">
    <property type="entry name" value="LCL_NRPS-like"/>
    <property type="match status" value="1"/>
</dbReference>
<dbReference type="InterPro" id="IPR014030">
    <property type="entry name" value="Ketoacyl_synth_N"/>
</dbReference>
<dbReference type="EMBL" id="JAFJZZ010000005">
    <property type="protein sequence ID" value="MBN7773936.1"/>
    <property type="molecule type" value="Genomic_DNA"/>
</dbReference>
<organism evidence="7 8">
    <name type="scientific">Clostridium aminobutyricum</name>
    <dbReference type="NCBI Taxonomy" id="33953"/>
    <lineage>
        <taxon>Bacteria</taxon>
        <taxon>Bacillati</taxon>
        <taxon>Bacillota</taxon>
        <taxon>Clostridia</taxon>
        <taxon>Eubacteriales</taxon>
        <taxon>Clostridiaceae</taxon>
        <taxon>Clostridium</taxon>
    </lineage>
</organism>
<feature type="domain" description="Carrier" evidence="5">
    <location>
        <begin position="706"/>
        <end position="781"/>
    </location>
</feature>
<dbReference type="PROSITE" id="PS52004">
    <property type="entry name" value="KS3_2"/>
    <property type="match status" value="1"/>
</dbReference>
<dbReference type="RefSeq" id="WP_206582776.1">
    <property type="nucleotide sequence ID" value="NZ_JAFJZZ010000005.1"/>
</dbReference>
<evidence type="ECO:0008006" key="9">
    <source>
        <dbReference type="Google" id="ProtNLM"/>
    </source>
</evidence>
<reference evidence="7" key="1">
    <citation type="submission" date="2021-02" db="EMBL/GenBank/DDBJ databases">
        <title>Abyssanaerobacter marinus gen.nov., sp., nov, anaerobic bacterium isolated from the Onnuri vent field of Indian Ocean and suggestion of Mogibacteriaceae fam. nov., and proposal of reclassification of ambiguous this family's genus member.</title>
        <authorList>
            <person name="Kim Y.J."/>
            <person name="Yang J.-A."/>
        </authorList>
    </citation>
    <scope>NUCLEOTIDE SEQUENCE</scope>
    <source>
        <strain evidence="7">DSM 2634</strain>
    </source>
</reference>
<dbReference type="InterPro" id="IPR050091">
    <property type="entry name" value="PKS_NRPS_Biosynth_Enz"/>
</dbReference>
<dbReference type="GO" id="GO:0006633">
    <property type="term" value="P:fatty acid biosynthetic process"/>
    <property type="evidence" value="ECO:0007669"/>
    <property type="project" value="TreeGrafter"/>
</dbReference>
<dbReference type="GO" id="GO:0031177">
    <property type="term" value="F:phosphopantetheine binding"/>
    <property type="evidence" value="ECO:0007669"/>
    <property type="project" value="InterPro"/>
</dbReference>
<dbReference type="CDD" id="cd00833">
    <property type="entry name" value="PKS"/>
    <property type="match status" value="1"/>
</dbReference>
<dbReference type="InterPro" id="IPR036736">
    <property type="entry name" value="ACP-like_sf"/>
</dbReference>
<dbReference type="Gene3D" id="3.30.559.30">
    <property type="entry name" value="Nonribosomal peptide synthetase, condensation domain"/>
    <property type="match status" value="1"/>
</dbReference>
<evidence type="ECO:0000256" key="3">
    <source>
        <dbReference type="ARBA" id="ARBA00022553"/>
    </source>
</evidence>
<keyword evidence="4" id="KW-0808">Transferase</keyword>
<dbReference type="GO" id="GO:0005737">
    <property type="term" value="C:cytoplasm"/>
    <property type="evidence" value="ECO:0007669"/>
    <property type="project" value="TreeGrafter"/>
</dbReference>
<dbReference type="GO" id="GO:0004312">
    <property type="term" value="F:fatty acid synthase activity"/>
    <property type="evidence" value="ECO:0007669"/>
    <property type="project" value="TreeGrafter"/>
</dbReference>
<dbReference type="SMART" id="SM01294">
    <property type="entry name" value="PKS_PP_betabranch"/>
    <property type="match status" value="1"/>
</dbReference>
<dbReference type="PROSITE" id="PS50075">
    <property type="entry name" value="CARRIER"/>
    <property type="match status" value="1"/>
</dbReference>
<dbReference type="Gene3D" id="3.40.47.10">
    <property type="match status" value="1"/>
</dbReference>
<dbReference type="PANTHER" id="PTHR43775:SF37">
    <property type="entry name" value="SI:DKEY-61P9.11"/>
    <property type="match status" value="1"/>
</dbReference>
<keyword evidence="8" id="KW-1185">Reference proteome</keyword>
<dbReference type="SMART" id="SM00825">
    <property type="entry name" value="PKS_KS"/>
    <property type="match status" value="1"/>
</dbReference>
<evidence type="ECO:0000259" key="6">
    <source>
        <dbReference type="PROSITE" id="PS52004"/>
    </source>
</evidence>
<gene>
    <name evidence="7" type="ORF">JYB65_11235</name>
</gene>
<feature type="domain" description="Ketosynthase family 3 (KS3)" evidence="6">
    <location>
        <begin position="4"/>
        <end position="417"/>
    </location>
</feature>
<dbReference type="InterPro" id="IPR001242">
    <property type="entry name" value="Condensation_dom"/>
</dbReference>
<dbReference type="PANTHER" id="PTHR43775">
    <property type="entry name" value="FATTY ACID SYNTHASE"/>
    <property type="match status" value="1"/>
</dbReference>
<dbReference type="SUPFAM" id="SSF52777">
    <property type="entry name" value="CoA-dependent acyltransferases"/>
    <property type="match status" value="2"/>
</dbReference>
<dbReference type="Pfam" id="PF00550">
    <property type="entry name" value="PP-binding"/>
    <property type="match status" value="1"/>
</dbReference>
<evidence type="ECO:0000259" key="5">
    <source>
        <dbReference type="PROSITE" id="PS50075"/>
    </source>
</evidence>
<name>A0A939IJB6_CLOAM</name>
<dbReference type="Proteomes" id="UP000664545">
    <property type="component" value="Unassembled WGS sequence"/>
</dbReference>
<keyword evidence="2" id="KW-0596">Phosphopantetheine</keyword>
<dbReference type="SMART" id="SM00823">
    <property type="entry name" value="PKS_PP"/>
    <property type="match status" value="1"/>
</dbReference>
<keyword evidence="3" id="KW-0597">Phosphoprotein</keyword>